<evidence type="ECO:0000259" key="2">
    <source>
        <dbReference type="PROSITE" id="PS50112"/>
    </source>
</evidence>
<dbReference type="Gene3D" id="3.30.450.20">
    <property type="entry name" value="PAS domain"/>
    <property type="match status" value="1"/>
</dbReference>
<dbReference type="SUPFAM" id="SSF141868">
    <property type="entry name" value="EAL domain-like"/>
    <property type="match status" value="1"/>
</dbReference>
<sequence>MTVEISVFLSSVIGLAIVLAALGCGYLAGRKFTRADRCKSEIERLTQALELAKDENAVMKMIARHASDGLLIQDINAYIEWSNPAYSRVTGYSAEELRGRKPQELLLPPENAMSAESIAAFKYDIDSGILDSVETVRNVRKNGEYFWNQLSFAVVEYEGSRDPKIIVIARDVTEQIEREESLKRAKEESQFRAEHDVLTGLPNRMKLDNFLSDALQEAGAENGEVGILHIDLDHFKEVNDVLGHAAGDAVLVHAANVMNTHTRSHDLVSRFGGDEFIIVCPGVSGFPVLEKMAKRMIADLRKPIPWDDKKIVLGSSIGIALSNEGTREKEELIKQADAALYEVKNSGRNDFLSYTDKIGEIVSRRTELSASLSEAIASNQLGVVLQPQFDLSTRTVTGFEALIRWHHPQRGLLAANEFLGVAEKNGRLVEVDAIARKGALDALCTLHDAGFPNLRMSMNVSAQMLNRPEYVDELKWEVEQRGLNPKNLAIEVLETILIENNDNATTRSINALYEAGFAVELDDFGTGYSGLTNLARLKIHGVKVDRALVQETPHDQTAQVIVKSVVNLCKDLNLNVIAEGVEYLEQADFLHQIGGSVIQGYGVARPMSLNKAVRWLRTNDMNTVLTASSDLYSSVS</sequence>
<keyword evidence="1" id="KW-0812">Transmembrane</keyword>
<dbReference type="Pfam" id="PF00563">
    <property type="entry name" value="EAL"/>
    <property type="match status" value="1"/>
</dbReference>
<feature type="domain" description="GGDEF" evidence="5">
    <location>
        <begin position="223"/>
        <end position="356"/>
    </location>
</feature>
<dbReference type="Pfam" id="PF13426">
    <property type="entry name" value="PAS_9"/>
    <property type="match status" value="1"/>
</dbReference>
<feature type="domain" description="PAC" evidence="3">
    <location>
        <begin position="132"/>
        <end position="184"/>
    </location>
</feature>
<dbReference type="NCBIfam" id="TIGR00254">
    <property type="entry name" value="GGDEF"/>
    <property type="match status" value="1"/>
</dbReference>
<dbReference type="InterPro" id="IPR029787">
    <property type="entry name" value="Nucleotide_cyclase"/>
</dbReference>
<dbReference type="InterPro" id="IPR000160">
    <property type="entry name" value="GGDEF_dom"/>
</dbReference>
<feature type="domain" description="EAL" evidence="4">
    <location>
        <begin position="365"/>
        <end position="620"/>
    </location>
</feature>
<keyword evidence="1" id="KW-1133">Transmembrane helix</keyword>
<dbReference type="InterPro" id="IPR052155">
    <property type="entry name" value="Biofilm_reg_signaling"/>
</dbReference>
<protein>
    <submittedName>
        <fullName evidence="6">EAL domain-containing protein</fullName>
    </submittedName>
</protein>
<dbReference type="PROSITE" id="PS50887">
    <property type="entry name" value="GGDEF"/>
    <property type="match status" value="1"/>
</dbReference>
<keyword evidence="1" id="KW-0472">Membrane</keyword>
<dbReference type="SUPFAM" id="SSF55785">
    <property type="entry name" value="PYP-like sensor domain (PAS domain)"/>
    <property type="match status" value="1"/>
</dbReference>
<dbReference type="InterPro" id="IPR000700">
    <property type="entry name" value="PAS-assoc_C"/>
</dbReference>
<feature type="domain" description="PAS" evidence="2">
    <location>
        <begin position="55"/>
        <end position="128"/>
    </location>
</feature>
<dbReference type="PROSITE" id="PS50113">
    <property type="entry name" value="PAC"/>
    <property type="match status" value="1"/>
</dbReference>
<dbReference type="InterPro" id="IPR001633">
    <property type="entry name" value="EAL_dom"/>
</dbReference>
<evidence type="ECO:0000259" key="3">
    <source>
        <dbReference type="PROSITE" id="PS50113"/>
    </source>
</evidence>
<dbReference type="InterPro" id="IPR001610">
    <property type="entry name" value="PAC"/>
</dbReference>
<dbReference type="CDD" id="cd01948">
    <property type="entry name" value="EAL"/>
    <property type="match status" value="1"/>
</dbReference>
<dbReference type="NCBIfam" id="TIGR00229">
    <property type="entry name" value="sensory_box"/>
    <property type="match status" value="1"/>
</dbReference>
<dbReference type="PANTHER" id="PTHR44757:SF2">
    <property type="entry name" value="BIOFILM ARCHITECTURE MAINTENANCE PROTEIN MBAA"/>
    <property type="match status" value="1"/>
</dbReference>
<keyword evidence="7" id="KW-1185">Reference proteome</keyword>
<dbReference type="SMART" id="SM00086">
    <property type="entry name" value="PAC"/>
    <property type="match status" value="1"/>
</dbReference>
<reference evidence="6 7" key="1">
    <citation type="submission" date="2022-01" db="EMBL/GenBank/DDBJ databases">
        <title>Maritalea mediterranea sp. nov., isolated from marine plastic residues from the Malva-rosa beach (Valencia, Spain).</title>
        <authorList>
            <person name="Vidal-Verdu A."/>
            <person name="Molina-Menor E."/>
            <person name="Pascual J."/>
            <person name="Pereto J."/>
            <person name="Porcar M."/>
        </authorList>
    </citation>
    <scope>NUCLEOTIDE SEQUENCE [LARGE SCALE GENOMIC DNA]</scope>
    <source>
        <strain evidence="6 7">P4.10X</strain>
    </source>
</reference>
<dbReference type="InterPro" id="IPR035965">
    <property type="entry name" value="PAS-like_dom_sf"/>
</dbReference>
<evidence type="ECO:0000256" key="1">
    <source>
        <dbReference type="SAM" id="Phobius"/>
    </source>
</evidence>
<evidence type="ECO:0000259" key="4">
    <source>
        <dbReference type="PROSITE" id="PS50883"/>
    </source>
</evidence>
<organism evidence="6 7">
    <name type="scientific">Maritalea mediterranea</name>
    <dbReference type="NCBI Taxonomy" id="2909667"/>
    <lineage>
        <taxon>Bacteria</taxon>
        <taxon>Pseudomonadati</taxon>
        <taxon>Pseudomonadota</taxon>
        <taxon>Alphaproteobacteria</taxon>
        <taxon>Hyphomicrobiales</taxon>
        <taxon>Devosiaceae</taxon>
        <taxon>Maritalea</taxon>
    </lineage>
</organism>
<evidence type="ECO:0000259" key="5">
    <source>
        <dbReference type="PROSITE" id="PS50887"/>
    </source>
</evidence>
<dbReference type="Pfam" id="PF00990">
    <property type="entry name" value="GGDEF"/>
    <property type="match status" value="1"/>
</dbReference>
<dbReference type="SMART" id="SM00091">
    <property type="entry name" value="PAS"/>
    <property type="match status" value="1"/>
</dbReference>
<dbReference type="Proteomes" id="UP001201217">
    <property type="component" value="Unassembled WGS sequence"/>
</dbReference>
<evidence type="ECO:0000313" key="7">
    <source>
        <dbReference type="Proteomes" id="UP001201217"/>
    </source>
</evidence>
<dbReference type="InterPro" id="IPR035919">
    <property type="entry name" value="EAL_sf"/>
</dbReference>
<dbReference type="PROSITE" id="PS50883">
    <property type="entry name" value="EAL"/>
    <property type="match status" value="1"/>
</dbReference>
<name>A0ABS9EA98_9HYPH</name>
<dbReference type="RefSeq" id="WP_236115468.1">
    <property type="nucleotide sequence ID" value="NZ_JAKGTI010000003.1"/>
</dbReference>
<dbReference type="InterPro" id="IPR000014">
    <property type="entry name" value="PAS"/>
</dbReference>
<gene>
    <name evidence="6" type="ORF">L1I42_14825</name>
</gene>
<dbReference type="CDD" id="cd00130">
    <property type="entry name" value="PAS"/>
    <property type="match status" value="1"/>
</dbReference>
<feature type="transmembrane region" description="Helical" evidence="1">
    <location>
        <begin position="6"/>
        <end position="29"/>
    </location>
</feature>
<comment type="caution">
    <text evidence="6">The sequence shown here is derived from an EMBL/GenBank/DDBJ whole genome shotgun (WGS) entry which is preliminary data.</text>
</comment>
<proteinExistence type="predicted"/>
<accession>A0ABS9EA98</accession>
<dbReference type="PROSITE" id="PS50112">
    <property type="entry name" value="PAS"/>
    <property type="match status" value="1"/>
</dbReference>
<dbReference type="InterPro" id="IPR043128">
    <property type="entry name" value="Rev_trsase/Diguanyl_cyclase"/>
</dbReference>
<dbReference type="SUPFAM" id="SSF55073">
    <property type="entry name" value="Nucleotide cyclase"/>
    <property type="match status" value="1"/>
</dbReference>
<dbReference type="CDD" id="cd01949">
    <property type="entry name" value="GGDEF"/>
    <property type="match status" value="1"/>
</dbReference>
<dbReference type="SMART" id="SM00052">
    <property type="entry name" value="EAL"/>
    <property type="match status" value="1"/>
</dbReference>
<dbReference type="SMART" id="SM00267">
    <property type="entry name" value="GGDEF"/>
    <property type="match status" value="1"/>
</dbReference>
<dbReference type="Gene3D" id="3.20.20.450">
    <property type="entry name" value="EAL domain"/>
    <property type="match status" value="1"/>
</dbReference>
<dbReference type="PANTHER" id="PTHR44757">
    <property type="entry name" value="DIGUANYLATE CYCLASE DGCP"/>
    <property type="match status" value="1"/>
</dbReference>
<evidence type="ECO:0000313" key="6">
    <source>
        <dbReference type="EMBL" id="MCF4099767.1"/>
    </source>
</evidence>
<dbReference type="Gene3D" id="3.30.70.270">
    <property type="match status" value="1"/>
</dbReference>
<dbReference type="EMBL" id="JAKGTI010000003">
    <property type="protein sequence ID" value="MCF4099767.1"/>
    <property type="molecule type" value="Genomic_DNA"/>
</dbReference>